<name>A0AAN7CTT9_9PEZI</name>
<dbReference type="Proteomes" id="UP001303647">
    <property type="component" value="Unassembled WGS sequence"/>
</dbReference>
<evidence type="ECO:0000313" key="1">
    <source>
        <dbReference type="EMBL" id="KAK4247132.1"/>
    </source>
</evidence>
<gene>
    <name evidence="1" type="ORF">C7999DRAFT_14828</name>
</gene>
<reference evidence="1" key="2">
    <citation type="submission" date="2023-05" db="EMBL/GenBank/DDBJ databases">
        <authorList>
            <consortium name="Lawrence Berkeley National Laboratory"/>
            <person name="Steindorff A."/>
            <person name="Hensen N."/>
            <person name="Bonometti L."/>
            <person name="Westerberg I."/>
            <person name="Brannstrom I.O."/>
            <person name="Guillou S."/>
            <person name="Cros-Aarteil S."/>
            <person name="Calhoun S."/>
            <person name="Haridas S."/>
            <person name="Kuo A."/>
            <person name="Mondo S."/>
            <person name="Pangilinan J."/>
            <person name="Riley R."/>
            <person name="Labutti K."/>
            <person name="Andreopoulos B."/>
            <person name="Lipzen A."/>
            <person name="Chen C."/>
            <person name="Yanf M."/>
            <person name="Daum C."/>
            <person name="Ng V."/>
            <person name="Clum A."/>
            <person name="Ohm R."/>
            <person name="Martin F."/>
            <person name="Silar P."/>
            <person name="Natvig D."/>
            <person name="Lalanne C."/>
            <person name="Gautier V."/>
            <person name="Ament-Velasquez S.L."/>
            <person name="Kruys A."/>
            <person name="Hutchinson M.I."/>
            <person name="Powell A.J."/>
            <person name="Barry K."/>
            <person name="Miller A.N."/>
            <person name="Grigoriev I.V."/>
            <person name="Debuchy R."/>
            <person name="Gladieux P."/>
            <person name="Thoren M.H."/>
            <person name="Johannesson H."/>
        </authorList>
    </citation>
    <scope>NUCLEOTIDE SEQUENCE</scope>
    <source>
        <strain evidence="1">CBS 359.72</strain>
    </source>
</reference>
<proteinExistence type="predicted"/>
<accession>A0AAN7CTT9</accession>
<evidence type="ECO:0000313" key="2">
    <source>
        <dbReference type="Proteomes" id="UP001303647"/>
    </source>
</evidence>
<dbReference type="EMBL" id="MU857660">
    <property type="protein sequence ID" value="KAK4247132.1"/>
    <property type="molecule type" value="Genomic_DNA"/>
</dbReference>
<dbReference type="AlphaFoldDB" id="A0AAN7CTT9"/>
<comment type="caution">
    <text evidence="1">The sequence shown here is derived from an EMBL/GenBank/DDBJ whole genome shotgun (WGS) entry which is preliminary data.</text>
</comment>
<protein>
    <submittedName>
        <fullName evidence="1">Uncharacterized protein</fullName>
    </submittedName>
</protein>
<reference evidence="1" key="1">
    <citation type="journal article" date="2023" name="Mol. Phylogenet. Evol.">
        <title>Genome-scale phylogeny and comparative genomics of the fungal order Sordariales.</title>
        <authorList>
            <person name="Hensen N."/>
            <person name="Bonometti L."/>
            <person name="Westerberg I."/>
            <person name="Brannstrom I.O."/>
            <person name="Guillou S."/>
            <person name="Cros-Aarteil S."/>
            <person name="Calhoun S."/>
            <person name="Haridas S."/>
            <person name="Kuo A."/>
            <person name="Mondo S."/>
            <person name="Pangilinan J."/>
            <person name="Riley R."/>
            <person name="LaButti K."/>
            <person name="Andreopoulos B."/>
            <person name="Lipzen A."/>
            <person name="Chen C."/>
            <person name="Yan M."/>
            <person name="Daum C."/>
            <person name="Ng V."/>
            <person name="Clum A."/>
            <person name="Steindorff A."/>
            <person name="Ohm R.A."/>
            <person name="Martin F."/>
            <person name="Silar P."/>
            <person name="Natvig D.O."/>
            <person name="Lalanne C."/>
            <person name="Gautier V."/>
            <person name="Ament-Velasquez S.L."/>
            <person name="Kruys A."/>
            <person name="Hutchinson M.I."/>
            <person name="Powell A.J."/>
            <person name="Barry K."/>
            <person name="Miller A.N."/>
            <person name="Grigoriev I.V."/>
            <person name="Debuchy R."/>
            <person name="Gladieux P."/>
            <person name="Hiltunen Thoren M."/>
            <person name="Johannesson H."/>
        </authorList>
    </citation>
    <scope>NUCLEOTIDE SEQUENCE</scope>
    <source>
        <strain evidence="1">CBS 359.72</strain>
    </source>
</reference>
<keyword evidence="2" id="KW-1185">Reference proteome</keyword>
<sequence length="95" mass="10418">QEPALEIQILPEEDAWHNSAGVGLPDHEGGSAMQIELESVSDKFGVFPATLMLPRSIETASIATSGSLKTPHPKITSQYGRIVWKSRRFDSGKRE</sequence>
<organism evidence="1 2">
    <name type="scientific">Corynascus novoguineensis</name>
    <dbReference type="NCBI Taxonomy" id="1126955"/>
    <lineage>
        <taxon>Eukaryota</taxon>
        <taxon>Fungi</taxon>
        <taxon>Dikarya</taxon>
        <taxon>Ascomycota</taxon>
        <taxon>Pezizomycotina</taxon>
        <taxon>Sordariomycetes</taxon>
        <taxon>Sordariomycetidae</taxon>
        <taxon>Sordariales</taxon>
        <taxon>Chaetomiaceae</taxon>
        <taxon>Corynascus</taxon>
    </lineage>
</organism>
<feature type="non-terminal residue" evidence="1">
    <location>
        <position position="1"/>
    </location>
</feature>